<organism evidence="8 9">
    <name type="scientific">Clostridium aciditolerans</name>
    <dbReference type="NCBI Taxonomy" id="339861"/>
    <lineage>
        <taxon>Bacteria</taxon>
        <taxon>Bacillati</taxon>
        <taxon>Bacillota</taxon>
        <taxon>Clostridia</taxon>
        <taxon>Eubacteriales</taxon>
        <taxon>Clostridiaceae</taxon>
        <taxon>Clostridium</taxon>
    </lineage>
</organism>
<evidence type="ECO:0000256" key="3">
    <source>
        <dbReference type="ARBA" id="ARBA00022692"/>
    </source>
</evidence>
<comment type="caution">
    <text evidence="8">The sequence shown here is derived from an EMBL/GenBank/DDBJ whole genome shotgun (WGS) entry which is preliminary data.</text>
</comment>
<dbReference type="InterPro" id="IPR015867">
    <property type="entry name" value="N-reg_PII/ATP_PRibTrfase_C"/>
</dbReference>
<reference evidence="8" key="1">
    <citation type="submission" date="2020-12" db="EMBL/GenBank/DDBJ databases">
        <title>Clostridium thailandense sp. nov., a novel acetogenic bacterium isolated from peat land soil in Thailand.</title>
        <authorList>
            <person name="Chaikitkaew S."/>
            <person name="Birkeland N.K."/>
        </authorList>
    </citation>
    <scope>NUCLEOTIDE SEQUENCE</scope>
    <source>
        <strain evidence="8">DSM 17425</strain>
    </source>
</reference>
<evidence type="ECO:0000313" key="8">
    <source>
        <dbReference type="EMBL" id="MBI6873688.1"/>
    </source>
</evidence>
<protein>
    <submittedName>
        <fullName evidence="8">YitT family protein</fullName>
    </submittedName>
</protein>
<dbReference type="Gene3D" id="3.30.70.120">
    <property type="match status" value="1"/>
</dbReference>
<feature type="transmembrane region" description="Helical" evidence="6">
    <location>
        <begin position="81"/>
        <end position="99"/>
    </location>
</feature>
<feature type="transmembrane region" description="Helical" evidence="6">
    <location>
        <begin position="56"/>
        <end position="74"/>
    </location>
</feature>
<feature type="transmembrane region" description="Helical" evidence="6">
    <location>
        <begin position="12"/>
        <end position="36"/>
    </location>
</feature>
<dbReference type="PANTHER" id="PTHR33545">
    <property type="entry name" value="UPF0750 MEMBRANE PROTEIN YITT-RELATED"/>
    <property type="match status" value="1"/>
</dbReference>
<keyword evidence="5 6" id="KW-0472">Membrane</keyword>
<feature type="transmembrane region" description="Helical" evidence="6">
    <location>
        <begin position="152"/>
        <end position="173"/>
    </location>
</feature>
<dbReference type="RefSeq" id="WP_211143109.1">
    <property type="nucleotide sequence ID" value="NZ_JAEEGB010000014.1"/>
</dbReference>
<evidence type="ECO:0000256" key="1">
    <source>
        <dbReference type="ARBA" id="ARBA00004651"/>
    </source>
</evidence>
<dbReference type="InterPro" id="IPR051461">
    <property type="entry name" value="UPF0750_membrane"/>
</dbReference>
<dbReference type="EMBL" id="JAEEGB010000014">
    <property type="protein sequence ID" value="MBI6873688.1"/>
    <property type="molecule type" value="Genomic_DNA"/>
</dbReference>
<evidence type="ECO:0000256" key="6">
    <source>
        <dbReference type="SAM" id="Phobius"/>
    </source>
</evidence>
<gene>
    <name evidence="8" type="ORF">I6U51_13355</name>
</gene>
<evidence type="ECO:0000313" key="9">
    <source>
        <dbReference type="Proteomes" id="UP000622687"/>
    </source>
</evidence>
<proteinExistence type="predicted"/>
<dbReference type="GO" id="GO:0005886">
    <property type="term" value="C:plasma membrane"/>
    <property type="evidence" value="ECO:0007669"/>
    <property type="project" value="UniProtKB-SubCell"/>
</dbReference>
<accession>A0A934M5K3</accession>
<dbReference type="InterPro" id="IPR003740">
    <property type="entry name" value="YitT"/>
</dbReference>
<keyword evidence="2" id="KW-1003">Cell membrane</keyword>
<feature type="domain" description="DUF2179" evidence="7">
    <location>
        <begin position="226"/>
        <end position="279"/>
    </location>
</feature>
<keyword evidence="9" id="KW-1185">Reference proteome</keyword>
<dbReference type="PIRSF" id="PIRSF006483">
    <property type="entry name" value="Membrane_protein_YitT"/>
    <property type="match status" value="1"/>
</dbReference>
<dbReference type="Pfam" id="PF02588">
    <property type="entry name" value="YitT_membrane"/>
    <property type="match status" value="1"/>
</dbReference>
<dbReference type="PANTHER" id="PTHR33545:SF5">
    <property type="entry name" value="UPF0750 MEMBRANE PROTEIN YITT"/>
    <property type="match status" value="1"/>
</dbReference>
<evidence type="ECO:0000256" key="5">
    <source>
        <dbReference type="ARBA" id="ARBA00023136"/>
    </source>
</evidence>
<keyword evidence="4 6" id="KW-1133">Transmembrane helix</keyword>
<evidence type="ECO:0000256" key="2">
    <source>
        <dbReference type="ARBA" id="ARBA00022475"/>
    </source>
</evidence>
<dbReference type="Proteomes" id="UP000622687">
    <property type="component" value="Unassembled WGS sequence"/>
</dbReference>
<dbReference type="InterPro" id="IPR019264">
    <property type="entry name" value="DUF2179"/>
</dbReference>
<name>A0A934M5K3_9CLOT</name>
<dbReference type="Pfam" id="PF10035">
    <property type="entry name" value="DUF2179"/>
    <property type="match status" value="1"/>
</dbReference>
<evidence type="ECO:0000256" key="4">
    <source>
        <dbReference type="ARBA" id="ARBA00022989"/>
    </source>
</evidence>
<sequence>MNMQTITNNLRIKDVAFIVLGCLLSSIGLNMFIVHAKLYSGGVSGLAILIQYITKFPAGYTIMLANIPLLVISFKKLNIRFTIYSLIGTVCYSVFLVITKDLQTIISTNDTLLYCLYGGLLNGLGIGLTYANHGSMGGINIITMLFKKKHDNYDVGKIGLIFNCLIVCIATLLNGILTALYTLISMYITAVVTDKIIHGMVRKKLLFIITEKEKEVCDYIITYMHRGATILNGQTLTGKERKVLYCIVHLSHLPELKYSIQNIDKDALISVIDASEVDGKGFDSSIL</sequence>
<evidence type="ECO:0000259" key="7">
    <source>
        <dbReference type="Pfam" id="PF10035"/>
    </source>
</evidence>
<comment type="subcellular location">
    <subcellularLocation>
        <location evidence="1">Cell membrane</location>
        <topology evidence="1">Multi-pass membrane protein</topology>
    </subcellularLocation>
</comment>
<dbReference type="CDD" id="cd16380">
    <property type="entry name" value="YitT_C"/>
    <property type="match status" value="1"/>
</dbReference>
<dbReference type="AlphaFoldDB" id="A0A934M5K3"/>
<keyword evidence="3 6" id="KW-0812">Transmembrane</keyword>